<dbReference type="InterPro" id="IPR023393">
    <property type="entry name" value="START-like_dom_sf"/>
</dbReference>
<keyword evidence="2" id="KW-1185">Reference proteome</keyword>
<dbReference type="SUPFAM" id="SSF55961">
    <property type="entry name" value="Bet v1-like"/>
    <property type="match status" value="1"/>
</dbReference>
<sequence>MKIYHLKRTQFLPISIQEAWTFFSSPANLGAITPPRMKFHIVSISGGEKMYAGQLIRYKIKLFPWWTLHWVTEITHVNEPHHFVDDQRFGPYALWHHQHSFSEDNGGTLMTDELHYAIPFGVIGQLANWLFVGREVSRIFDYRFETLKTYFDKKTDHDFKH</sequence>
<name>A0A364XYG8_9BACT</name>
<dbReference type="Gene3D" id="3.30.530.20">
    <property type="match status" value="1"/>
</dbReference>
<evidence type="ECO:0000313" key="1">
    <source>
        <dbReference type="EMBL" id="RAV98623.1"/>
    </source>
</evidence>
<dbReference type="OrthoDB" id="9793552at2"/>
<dbReference type="CDD" id="cd07820">
    <property type="entry name" value="SRPBCC_3"/>
    <property type="match status" value="1"/>
</dbReference>
<dbReference type="RefSeq" id="WP_112749299.1">
    <property type="nucleotide sequence ID" value="NZ_QMFY01000016.1"/>
</dbReference>
<reference evidence="1 2" key="1">
    <citation type="submission" date="2018-06" db="EMBL/GenBank/DDBJ databases">
        <title>Chryseolinea flavus sp. nov., a member of the phylum Bacteroidetes isolated from soil.</title>
        <authorList>
            <person name="Li Y."/>
            <person name="Wang J."/>
        </authorList>
    </citation>
    <scope>NUCLEOTIDE SEQUENCE [LARGE SCALE GENOMIC DNA]</scope>
    <source>
        <strain evidence="1 2">SDU1-6</strain>
    </source>
</reference>
<evidence type="ECO:0000313" key="2">
    <source>
        <dbReference type="Proteomes" id="UP000251889"/>
    </source>
</evidence>
<dbReference type="EMBL" id="QMFY01000016">
    <property type="protein sequence ID" value="RAV98623.1"/>
    <property type="molecule type" value="Genomic_DNA"/>
</dbReference>
<protein>
    <recommendedName>
        <fullName evidence="3">Ligand-binding SRPBCC domain-containing protein</fullName>
    </recommendedName>
</protein>
<proteinExistence type="predicted"/>
<dbReference type="AlphaFoldDB" id="A0A364XYG8"/>
<accession>A0A364XYG8</accession>
<comment type="caution">
    <text evidence="1">The sequence shown here is derived from an EMBL/GenBank/DDBJ whole genome shotgun (WGS) entry which is preliminary data.</text>
</comment>
<dbReference type="Proteomes" id="UP000251889">
    <property type="component" value="Unassembled WGS sequence"/>
</dbReference>
<organism evidence="1 2">
    <name type="scientific">Pseudochryseolinea flava</name>
    <dbReference type="NCBI Taxonomy" id="2059302"/>
    <lineage>
        <taxon>Bacteria</taxon>
        <taxon>Pseudomonadati</taxon>
        <taxon>Bacteroidota</taxon>
        <taxon>Cytophagia</taxon>
        <taxon>Cytophagales</taxon>
        <taxon>Fulvivirgaceae</taxon>
        <taxon>Pseudochryseolinea</taxon>
    </lineage>
</organism>
<evidence type="ECO:0008006" key="3">
    <source>
        <dbReference type="Google" id="ProtNLM"/>
    </source>
</evidence>
<gene>
    <name evidence="1" type="ORF">DQQ10_23090</name>
</gene>